<comment type="caution">
    <text evidence="14">The sequence shown here is derived from an EMBL/GenBank/DDBJ whole genome shotgun (WGS) entry which is preliminary data.</text>
</comment>
<evidence type="ECO:0000256" key="5">
    <source>
        <dbReference type="ARBA" id="ARBA00022741"/>
    </source>
</evidence>
<organism evidence="14 15">
    <name type="scientific">Lentilactobacillus rapi</name>
    <dbReference type="NCBI Taxonomy" id="481723"/>
    <lineage>
        <taxon>Bacteria</taxon>
        <taxon>Bacillati</taxon>
        <taxon>Bacillota</taxon>
        <taxon>Bacilli</taxon>
        <taxon>Lactobacillales</taxon>
        <taxon>Lactobacillaceae</taxon>
        <taxon>Lentilactobacillus</taxon>
    </lineage>
</organism>
<dbReference type="EMBL" id="BKAM01000006">
    <property type="protein sequence ID" value="GEP71936.1"/>
    <property type="molecule type" value="Genomic_DNA"/>
</dbReference>
<dbReference type="InterPro" id="IPR054618">
    <property type="entry name" value="ScrK"/>
</dbReference>
<dbReference type="EC" id="2.7.1.4" evidence="11"/>
<comment type="catalytic activity">
    <reaction evidence="12">
        <text>D-fructose + ATP = D-fructose 6-phosphate + ADP + H(+)</text>
        <dbReference type="Rhea" id="RHEA:16125"/>
        <dbReference type="ChEBI" id="CHEBI:15378"/>
        <dbReference type="ChEBI" id="CHEBI:30616"/>
        <dbReference type="ChEBI" id="CHEBI:37721"/>
        <dbReference type="ChEBI" id="CHEBI:61527"/>
        <dbReference type="ChEBI" id="CHEBI:456216"/>
        <dbReference type="EC" id="2.7.1.4"/>
    </reaction>
</comment>
<dbReference type="RefSeq" id="WP_054747402.1">
    <property type="nucleotide sequence ID" value="NZ_BKAM01000006.1"/>
</dbReference>
<dbReference type="InterPro" id="IPR043129">
    <property type="entry name" value="ATPase_NBD"/>
</dbReference>
<evidence type="ECO:0000256" key="9">
    <source>
        <dbReference type="ARBA" id="ARBA00022842"/>
    </source>
</evidence>
<evidence type="ECO:0000256" key="11">
    <source>
        <dbReference type="ARBA" id="ARBA00038887"/>
    </source>
</evidence>
<name>A0A512PL54_9LACO</name>
<dbReference type="PANTHER" id="PTHR42742">
    <property type="entry name" value="TRANSCRIPTIONAL REPRESSOR MPRA"/>
    <property type="match status" value="1"/>
</dbReference>
<dbReference type="InterPro" id="IPR000600">
    <property type="entry name" value="ROK"/>
</dbReference>
<evidence type="ECO:0000256" key="13">
    <source>
        <dbReference type="ARBA" id="ARBA00074653"/>
    </source>
</evidence>
<keyword evidence="4" id="KW-0479">Metal-binding</keyword>
<keyword evidence="3" id="KW-0808">Transferase</keyword>
<keyword evidence="7" id="KW-0862">Zinc</keyword>
<evidence type="ECO:0000256" key="10">
    <source>
        <dbReference type="ARBA" id="ARBA00023277"/>
    </source>
</evidence>
<dbReference type="PANTHER" id="PTHR42742:SF3">
    <property type="entry name" value="FRUCTOKINASE"/>
    <property type="match status" value="1"/>
</dbReference>
<keyword evidence="10" id="KW-0119">Carbohydrate metabolism</keyword>
<evidence type="ECO:0000256" key="1">
    <source>
        <dbReference type="ARBA" id="ARBA00001946"/>
    </source>
</evidence>
<dbReference type="Proteomes" id="UP000321569">
    <property type="component" value="Unassembled WGS sequence"/>
</dbReference>
<protein>
    <recommendedName>
        <fullName evidence="13">Fructokinase</fullName>
        <ecNumber evidence="11">2.7.1.4</ecNumber>
    </recommendedName>
</protein>
<dbReference type="GO" id="GO:0008865">
    <property type="term" value="F:fructokinase activity"/>
    <property type="evidence" value="ECO:0007669"/>
    <property type="project" value="UniProtKB-EC"/>
</dbReference>
<evidence type="ECO:0000313" key="15">
    <source>
        <dbReference type="Proteomes" id="UP000321569"/>
    </source>
</evidence>
<keyword evidence="6 14" id="KW-0418">Kinase</keyword>
<dbReference type="Gene3D" id="3.30.420.40">
    <property type="match status" value="2"/>
</dbReference>
<keyword evidence="5" id="KW-0547">Nucleotide-binding</keyword>
<gene>
    <name evidence="14" type="primary">scrK</name>
    <name evidence="14" type="ORF">LRA02_08040</name>
</gene>
<dbReference type="NCBIfam" id="NF045550">
    <property type="entry name" value="FrctkaseScrK"/>
    <property type="match status" value="1"/>
</dbReference>
<dbReference type="InterPro" id="IPR051804">
    <property type="entry name" value="Carb_Metab_Reg_Kinase/Isom"/>
</dbReference>
<dbReference type="AlphaFoldDB" id="A0A512PL54"/>
<dbReference type="FunFam" id="3.30.420.40:FF:000136">
    <property type="entry name" value="Putative fructokinase"/>
    <property type="match status" value="1"/>
</dbReference>
<accession>A0A512PL54</accession>
<dbReference type="Pfam" id="PF00480">
    <property type="entry name" value="ROK"/>
    <property type="match status" value="1"/>
</dbReference>
<evidence type="ECO:0000313" key="14">
    <source>
        <dbReference type="EMBL" id="GEP71936.1"/>
    </source>
</evidence>
<sequence>MLLGSVEAGGTKFVCAVGNEDYRILDITNSPTTTPEETLKKTVDYFKQFKDLQAISVSSFGPIELRQNSPKFGYITNTPKVGWANTDFVGRLKQDFDLPIHWTTDVNGSAYGEYVMATLFNEKINSLVYYTIGTGVGAGAIVDGDFIGDIGHPEMGHVRLKRHPDDLDFKGICPYHGDCLEGLVSGPTFQARLGKSGKDVPLTDHVWDIMAYYVAQAAIQVTLMLRPAKIVFGGGVVSETFLEKVRAQFDDLMNHYVDVGDLDKYIVMPLVKNNGSATVGNFALALKEFNK</sequence>
<reference evidence="14 15" key="1">
    <citation type="submission" date="2019-07" db="EMBL/GenBank/DDBJ databases">
        <title>Whole genome shotgun sequence of Lactobacillus rapi NBRC 109618.</title>
        <authorList>
            <person name="Hosoyama A."/>
            <person name="Uohara A."/>
            <person name="Ohji S."/>
            <person name="Ichikawa N."/>
        </authorList>
    </citation>
    <scope>NUCLEOTIDE SEQUENCE [LARGE SCALE GENOMIC DNA]</scope>
    <source>
        <strain evidence="14 15">NBRC 109618</strain>
    </source>
</reference>
<evidence type="ECO:0000256" key="6">
    <source>
        <dbReference type="ARBA" id="ARBA00022777"/>
    </source>
</evidence>
<dbReference type="OrthoDB" id="9783435at2"/>
<dbReference type="FunFam" id="3.30.420.40:FF:000153">
    <property type="entry name" value="Putative fructokinase"/>
    <property type="match status" value="1"/>
</dbReference>
<dbReference type="GO" id="GO:0005524">
    <property type="term" value="F:ATP binding"/>
    <property type="evidence" value="ECO:0007669"/>
    <property type="project" value="UniProtKB-KW"/>
</dbReference>
<comment type="similarity">
    <text evidence="2">Belongs to the ROK (NagC/XylR) family.</text>
</comment>
<evidence type="ECO:0000256" key="4">
    <source>
        <dbReference type="ARBA" id="ARBA00022723"/>
    </source>
</evidence>
<evidence type="ECO:0000256" key="3">
    <source>
        <dbReference type="ARBA" id="ARBA00022679"/>
    </source>
</evidence>
<evidence type="ECO:0000256" key="8">
    <source>
        <dbReference type="ARBA" id="ARBA00022840"/>
    </source>
</evidence>
<keyword evidence="8" id="KW-0067">ATP-binding</keyword>
<evidence type="ECO:0000256" key="12">
    <source>
        <dbReference type="ARBA" id="ARBA00048451"/>
    </source>
</evidence>
<dbReference type="GO" id="GO:0046872">
    <property type="term" value="F:metal ion binding"/>
    <property type="evidence" value="ECO:0007669"/>
    <property type="project" value="UniProtKB-KW"/>
</dbReference>
<comment type="cofactor">
    <cofactor evidence="1">
        <name>Mg(2+)</name>
        <dbReference type="ChEBI" id="CHEBI:18420"/>
    </cofactor>
</comment>
<dbReference type="SUPFAM" id="SSF53067">
    <property type="entry name" value="Actin-like ATPase domain"/>
    <property type="match status" value="1"/>
</dbReference>
<dbReference type="STRING" id="1423795.FD12_GL000025"/>
<evidence type="ECO:0000256" key="7">
    <source>
        <dbReference type="ARBA" id="ARBA00022833"/>
    </source>
</evidence>
<evidence type="ECO:0000256" key="2">
    <source>
        <dbReference type="ARBA" id="ARBA00006479"/>
    </source>
</evidence>
<dbReference type="CDD" id="cd24067">
    <property type="entry name" value="ASKHA_NBD_ROK_BsFRK-like"/>
    <property type="match status" value="1"/>
</dbReference>
<keyword evidence="9" id="KW-0460">Magnesium</keyword>
<proteinExistence type="inferred from homology"/>